<evidence type="ECO:0000313" key="2">
    <source>
        <dbReference type="Proteomes" id="UP000582643"/>
    </source>
</evidence>
<dbReference type="EMBL" id="JACHJY010000009">
    <property type="protein sequence ID" value="MBB4984962.1"/>
    <property type="molecule type" value="Genomic_DNA"/>
</dbReference>
<organism evidence="1 2">
    <name type="scientific">Streptomyces nymphaeiformis</name>
    <dbReference type="NCBI Taxonomy" id="2663842"/>
    <lineage>
        <taxon>Bacteria</taxon>
        <taxon>Bacillati</taxon>
        <taxon>Actinomycetota</taxon>
        <taxon>Actinomycetes</taxon>
        <taxon>Kitasatosporales</taxon>
        <taxon>Streptomycetaceae</taxon>
        <taxon>Streptomyces</taxon>
    </lineage>
</organism>
<proteinExistence type="predicted"/>
<protein>
    <recommendedName>
        <fullName evidence="3">DUF1059 domain-containing protein</fullName>
    </recommendedName>
</protein>
<reference evidence="1 2" key="1">
    <citation type="submission" date="2020-08" db="EMBL/GenBank/DDBJ databases">
        <title>Genomic Encyclopedia of Type Strains, Phase III (KMG-III): the genomes of soil and plant-associated and newly described type strains.</title>
        <authorList>
            <person name="Whitman W."/>
        </authorList>
    </citation>
    <scope>NUCLEOTIDE SEQUENCE [LARGE SCALE GENOMIC DNA]</scope>
    <source>
        <strain evidence="1 2">SFB5A</strain>
    </source>
</reference>
<accession>A0A7W7XEC0</accession>
<sequence length="60" mass="6474">MTGYLRCPAPRCEHHVTCVSKAAAAEDMTDHLIKRHGLPEVSASYQAQMLLPITGPRAAA</sequence>
<gene>
    <name evidence="1" type="ORF">GGE06_005912</name>
</gene>
<evidence type="ECO:0000313" key="1">
    <source>
        <dbReference type="EMBL" id="MBB4984962.1"/>
    </source>
</evidence>
<evidence type="ECO:0008006" key="3">
    <source>
        <dbReference type="Google" id="ProtNLM"/>
    </source>
</evidence>
<comment type="caution">
    <text evidence="1">The sequence shown here is derived from an EMBL/GenBank/DDBJ whole genome shotgun (WGS) entry which is preliminary data.</text>
</comment>
<dbReference type="RefSeq" id="WP_184932192.1">
    <property type="nucleotide sequence ID" value="NZ_JACHJY010000009.1"/>
</dbReference>
<name>A0A7W7XEC0_9ACTN</name>
<keyword evidence="2" id="KW-1185">Reference proteome</keyword>
<dbReference type="Proteomes" id="UP000582643">
    <property type="component" value="Unassembled WGS sequence"/>
</dbReference>
<dbReference type="AlphaFoldDB" id="A0A7W7XEC0"/>